<feature type="domain" description="Phospholipid/glycerol acyltransferase" evidence="7">
    <location>
        <begin position="196"/>
        <end position="329"/>
    </location>
</feature>
<evidence type="ECO:0000313" key="8">
    <source>
        <dbReference type="EMBL" id="CAD6196426.1"/>
    </source>
</evidence>
<dbReference type="GO" id="GO:0006631">
    <property type="term" value="P:fatty acid metabolic process"/>
    <property type="evidence" value="ECO:0007669"/>
    <property type="project" value="TreeGrafter"/>
</dbReference>
<evidence type="ECO:0000256" key="5">
    <source>
        <dbReference type="ARBA" id="ARBA00023315"/>
    </source>
</evidence>
<dbReference type="GO" id="GO:0006072">
    <property type="term" value="P:glycerol-3-phosphate metabolic process"/>
    <property type="evidence" value="ECO:0007669"/>
    <property type="project" value="TreeGrafter"/>
</dbReference>
<dbReference type="GO" id="GO:0031966">
    <property type="term" value="C:mitochondrial membrane"/>
    <property type="evidence" value="ECO:0007669"/>
    <property type="project" value="TreeGrafter"/>
</dbReference>
<dbReference type="InterPro" id="IPR002123">
    <property type="entry name" value="Plipid/glycerol_acylTrfase"/>
</dbReference>
<evidence type="ECO:0000259" key="7">
    <source>
        <dbReference type="SMART" id="SM00563"/>
    </source>
</evidence>
<keyword evidence="3 6" id="KW-0808">Transferase</keyword>
<dbReference type="InterPro" id="IPR045520">
    <property type="entry name" value="GPAT/DHAPAT_C"/>
</dbReference>
<accession>A0A8S1HQ85</accession>
<proteinExistence type="inferred from homology"/>
<dbReference type="AlphaFoldDB" id="A0A8S1HQ85"/>
<dbReference type="GO" id="GO:0019432">
    <property type="term" value="P:triglyceride biosynthetic process"/>
    <property type="evidence" value="ECO:0007669"/>
    <property type="project" value="TreeGrafter"/>
</dbReference>
<gene>
    <name evidence="8" type="ORF">CAUJ_LOCUS12340</name>
</gene>
<name>A0A8S1HQ85_9PELO</name>
<dbReference type="Proteomes" id="UP000835052">
    <property type="component" value="Unassembled WGS sequence"/>
</dbReference>
<dbReference type="InterPro" id="IPR041728">
    <property type="entry name" value="GPAT/DHAPAT_LPLAT"/>
</dbReference>
<evidence type="ECO:0000313" key="9">
    <source>
        <dbReference type="Proteomes" id="UP000835052"/>
    </source>
</evidence>
<evidence type="ECO:0000256" key="3">
    <source>
        <dbReference type="ARBA" id="ARBA00022679"/>
    </source>
</evidence>
<dbReference type="PANTHER" id="PTHR12563">
    <property type="entry name" value="GLYCEROL-3-PHOSPHATE ACYLTRANSFERASE"/>
    <property type="match status" value="1"/>
</dbReference>
<comment type="similarity">
    <text evidence="2 6">Belongs to the GPAT/DAPAT family.</text>
</comment>
<dbReference type="Pfam" id="PF19277">
    <property type="entry name" value="GPAT_C"/>
    <property type="match status" value="1"/>
</dbReference>
<keyword evidence="5 6" id="KW-0012">Acyltransferase</keyword>
<dbReference type="CDD" id="cd07993">
    <property type="entry name" value="LPLAT_DHAPAT-like"/>
    <property type="match status" value="1"/>
</dbReference>
<comment type="subcellular location">
    <subcellularLocation>
        <location evidence="1">Membrane</location>
    </subcellularLocation>
</comment>
<evidence type="ECO:0000256" key="6">
    <source>
        <dbReference type="PIRNR" id="PIRNR000437"/>
    </source>
</evidence>
<dbReference type="OrthoDB" id="5962536at2759"/>
<evidence type="ECO:0000256" key="4">
    <source>
        <dbReference type="ARBA" id="ARBA00023136"/>
    </source>
</evidence>
<dbReference type="SUPFAM" id="SSF69593">
    <property type="entry name" value="Glycerol-3-phosphate (1)-acyltransferase"/>
    <property type="match status" value="1"/>
</dbReference>
<evidence type="ECO:0000256" key="2">
    <source>
        <dbReference type="ARBA" id="ARBA00007937"/>
    </source>
</evidence>
<organism evidence="8 9">
    <name type="scientific">Caenorhabditis auriculariae</name>
    <dbReference type="NCBI Taxonomy" id="2777116"/>
    <lineage>
        <taxon>Eukaryota</taxon>
        <taxon>Metazoa</taxon>
        <taxon>Ecdysozoa</taxon>
        <taxon>Nematoda</taxon>
        <taxon>Chromadorea</taxon>
        <taxon>Rhabditida</taxon>
        <taxon>Rhabditina</taxon>
        <taxon>Rhabditomorpha</taxon>
        <taxon>Rhabditoidea</taxon>
        <taxon>Rhabditidae</taxon>
        <taxon>Peloderinae</taxon>
        <taxon>Caenorhabditis</taxon>
    </lineage>
</organism>
<keyword evidence="9" id="KW-1185">Reference proteome</keyword>
<dbReference type="Pfam" id="PF01553">
    <property type="entry name" value="Acyltransferase"/>
    <property type="match status" value="1"/>
</dbReference>
<protein>
    <recommendedName>
        <fullName evidence="7">Phospholipid/glycerol acyltransferase domain-containing protein</fullName>
    </recommendedName>
</protein>
<dbReference type="SMART" id="SM00563">
    <property type="entry name" value="PlsC"/>
    <property type="match status" value="1"/>
</dbReference>
<dbReference type="EMBL" id="CAJGYM010000072">
    <property type="protein sequence ID" value="CAD6196426.1"/>
    <property type="molecule type" value="Genomic_DNA"/>
</dbReference>
<dbReference type="PIRSF" id="PIRSF000437">
    <property type="entry name" value="GPAT_DHAPAT"/>
    <property type="match status" value="1"/>
</dbReference>
<keyword evidence="4" id="KW-0472">Membrane</keyword>
<evidence type="ECO:0000256" key="1">
    <source>
        <dbReference type="ARBA" id="ARBA00004370"/>
    </source>
</evidence>
<dbReference type="InterPro" id="IPR022284">
    <property type="entry name" value="GPAT/DHAPAT"/>
</dbReference>
<reference evidence="8" key="1">
    <citation type="submission" date="2020-10" db="EMBL/GenBank/DDBJ databases">
        <authorList>
            <person name="Kikuchi T."/>
        </authorList>
    </citation>
    <scope>NUCLEOTIDE SEQUENCE</scope>
    <source>
        <strain evidence="8">NKZ352</strain>
    </source>
</reference>
<dbReference type="PANTHER" id="PTHR12563:SF23">
    <property type="entry name" value="BCDNA.GH07066"/>
    <property type="match status" value="1"/>
</dbReference>
<sequence length="751" mass="86236">MQPASVSVWLDQKNRRLRLVTTNLFRYEFRLIHQSTSTTIPTKRVSLSIATCASLCCRLRNLLKDFTWIYSSFQVTMGSHILYMKPKKPCSRFFSDLRYTISTPLPHTYPSVRDEVFSSKRVSEAIERVGNDASKKSVRKRAMSFFFEIRASLSRFVCKICAYMLYKVFRRLMTKLLVDPNEISRVQEAEKTGVPLVYLPLHKSHMDYLLITWCAWHFNLRLPHIASGDNLNLSGFGWLLRATGAFFIRRRINPSDEGGKDALYRAVLHSYIEQLLKKGMSIEFFPEGTRSRFGKALMPKNGLISNVVEAVQQGTIKDCYLVPVAYTYDAVYEGIFLNELMGLPKERESLMGVVKGVFKGFSQPGRCGVVRMHYGQPFLLTDYLMSLKDSMSVSRPVQSALTRLPQSFSYRELVPWHHQHSAQVDNRSLIRAIGFHSIYDSQVLMAVSLVSVVSAILLAKFREGIELSVLALDSQWLCDLILADGGEVMGYRTNETSGEAVVQYAIKFISDCLEYGEGNFVKPIGRHRELIHLAYNRNALLFRFALKSALAISLVSQPRKPQDIALIVDDALSICEWMQFEVVFCRPCENLRDRVYEILGKHGWCSPKGGPLRAVWEDDGFDIGEAPRYNGTVEYRDERAHDMIVFFSNLLRPFLQSLYMLIHYLDSNEFLLKEVAIESKFIRNLCQRSFEFRAELPFDPFLEAINSDSFKNGLRILRHKGFVSQDETKVTRTERSLEDVSSNLERVLRIY</sequence>
<comment type="caution">
    <text evidence="8">The sequence shown here is derived from an EMBL/GenBank/DDBJ whole genome shotgun (WGS) entry which is preliminary data.</text>
</comment>
<dbReference type="GO" id="GO:0004366">
    <property type="term" value="F:glycerol-3-phosphate O-acyltransferase activity"/>
    <property type="evidence" value="ECO:0007669"/>
    <property type="project" value="TreeGrafter"/>
</dbReference>
<dbReference type="GO" id="GO:0008654">
    <property type="term" value="P:phospholipid biosynthetic process"/>
    <property type="evidence" value="ECO:0007669"/>
    <property type="project" value="TreeGrafter"/>
</dbReference>